<keyword evidence="2" id="KW-1185">Reference proteome</keyword>
<gene>
    <name evidence="1" type="ORF">KOF26_06750</name>
</gene>
<organism evidence="1 2">
    <name type="scientific">Sphingomonas quercus</name>
    <dbReference type="NCBI Taxonomy" id="2842451"/>
    <lineage>
        <taxon>Bacteria</taxon>
        <taxon>Pseudomonadati</taxon>
        <taxon>Pseudomonadota</taxon>
        <taxon>Alphaproteobacteria</taxon>
        <taxon>Sphingomonadales</taxon>
        <taxon>Sphingomonadaceae</taxon>
        <taxon>Sphingomonas</taxon>
    </lineage>
</organism>
<comment type="caution">
    <text evidence="1">The sequence shown here is derived from an EMBL/GenBank/DDBJ whole genome shotgun (WGS) entry which is preliminary data.</text>
</comment>
<evidence type="ECO:0000313" key="2">
    <source>
        <dbReference type="Proteomes" id="UP000776276"/>
    </source>
</evidence>
<evidence type="ECO:0000313" key="1">
    <source>
        <dbReference type="EMBL" id="MBU3077564.1"/>
    </source>
</evidence>
<dbReference type="EMBL" id="JAHKRT010000003">
    <property type="protein sequence ID" value="MBU3077564.1"/>
    <property type="molecule type" value="Genomic_DNA"/>
</dbReference>
<dbReference type="RefSeq" id="WP_216322218.1">
    <property type="nucleotide sequence ID" value="NZ_JAHKRT010000003.1"/>
</dbReference>
<protein>
    <submittedName>
        <fullName evidence="1">Uncharacterized protein</fullName>
    </submittedName>
</protein>
<proteinExistence type="predicted"/>
<accession>A0ABS6BGY5</accession>
<name>A0ABS6BGY5_9SPHN</name>
<sequence>MTRYVRDYIELSDHVSLDEMIATLSALRETLPPGADAELRMRGDDVFGRRFSVSYMRPLNAEEAAVDARYTRVARPTRPVIAEIGTFERIEGETSLAA</sequence>
<reference evidence="1 2" key="1">
    <citation type="submission" date="2021-06" db="EMBL/GenBank/DDBJ databases">
        <title>Sphingomonas sp. XMGL2, whole genome shotgun sequencing project.</title>
        <authorList>
            <person name="Zhao G."/>
            <person name="Shen L."/>
        </authorList>
    </citation>
    <scope>NUCLEOTIDE SEQUENCE [LARGE SCALE GENOMIC DNA]</scope>
    <source>
        <strain evidence="1 2">XMGL2</strain>
    </source>
</reference>
<dbReference type="Proteomes" id="UP000776276">
    <property type="component" value="Unassembled WGS sequence"/>
</dbReference>